<proteinExistence type="predicted"/>
<keyword evidence="1" id="KW-0521">NADP</keyword>
<name>A0A2S6I4M7_9BACT</name>
<dbReference type="SUPFAM" id="SSF53720">
    <property type="entry name" value="ALDH-like"/>
    <property type="match status" value="1"/>
</dbReference>
<keyword evidence="3" id="KW-1185">Reference proteome</keyword>
<dbReference type="Proteomes" id="UP000237662">
    <property type="component" value="Unassembled WGS sequence"/>
</dbReference>
<dbReference type="GO" id="GO:0008218">
    <property type="term" value="P:bioluminescence"/>
    <property type="evidence" value="ECO:0007669"/>
    <property type="project" value="InterPro"/>
</dbReference>
<reference evidence="2 3" key="1">
    <citation type="submission" date="2018-02" db="EMBL/GenBank/DDBJ databases">
        <title>Genomic Encyclopedia of Archaeal and Bacterial Type Strains, Phase II (KMG-II): from individual species to whole genera.</title>
        <authorList>
            <person name="Goeker M."/>
        </authorList>
    </citation>
    <scope>NUCLEOTIDE SEQUENCE [LARGE SCALE GENOMIC DNA]</scope>
    <source>
        <strain evidence="2 3">DSM 29526</strain>
    </source>
</reference>
<dbReference type="RefSeq" id="WP_104420574.1">
    <property type="nucleotide sequence ID" value="NZ_PTJC01000006.1"/>
</dbReference>
<comment type="caution">
    <text evidence="2">The sequence shown here is derived from an EMBL/GenBank/DDBJ whole genome shotgun (WGS) entry which is preliminary data.</text>
</comment>
<dbReference type="GO" id="GO:0003995">
    <property type="term" value="F:acyl-CoA dehydrogenase activity"/>
    <property type="evidence" value="ECO:0007669"/>
    <property type="project" value="InterPro"/>
</dbReference>
<dbReference type="Pfam" id="PF05893">
    <property type="entry name" value="LuxC"/>
    <property type="match status" value="1"/>
</dbReference>
<gene>
    <name evidence="2" type="ORF">CLV84_3027</name>
</gene>
<dbReference type="AlphaFoldDB" id="A0A2S6I4M7"/>
<sequence>MTLPERIAALHRLGQEIRPDTNEFLAALMKRTAFHNGWFTPEAQRRSLDAVITEFLDGDKLRDWAAGYPELAAPAPRRPKTVGLVLAGNIPLVGMHDLVTVFLSGHRAQIKLSSKDPYVLPYLLRLLGEVAPATLPYFEIVDKLTAFDAIIATGSNNSSRYFEAYFGKYPHIIRRNRNAVAVLTGEEDRDALRRLGDDVFSYFGLGCRNVSKLYVPEGYDFEPLLEVFHEWKVLQNHTKWKNNFDYNFALLTLNKEAFHHNGAIILRRDEALASHIAGLYYTTYTDLGAAAQEINERSGEIQLVVTRPGTLPFPTVDFGHAQQPGLTDYADGVDTLAFLTTLP</sequence>
<evidence type="ECO:0000313" key="3">
    <source>
        <dbReference type="Proteomes" id="UP000237662"/>
    </source>
</evidence>
<evidence type="ECO:0000256" key="1">
    <source>
        <dbReference type="ARBA" id="ARBA00022857"/>
    </source>
</evidence>
<accession>A0A2S6I4M7</accession>
<evidence type="ECO:0000313" key="2">
    <source>
        <dbReference type="EMBL" id="PPK86110.1"/>
    </source>
</evidence>
<dbReference type="OrthoDB" id="1522941at2"/>
<dbReference type="InterPro" id="IPR008670">
    <property type="entry name" value="CoA_reduct_LuxC"/>
</dbReference>
<dbReference type="InterPro" id="IPR016161">
    <property type="entry name" value="Ald_DH/histidinol_DH"/>
</dbReference>
<protein>
    <submittedName>
        <fullName evidence="2">Acyl-CoA reductase LuxC</fullName>
    </submittedName>
</protein>
<organism evidence="2 3">
    <name type="scientific">Neolewinella xylanilytica</name>
    <dbReference type="NCBI Taxonomy" id="1514080"/>
    <lineage>
        <taxon>Bacteria</taxon>
        <taxon>Pseudomonadati</taxon>
        <taxon>Bacteroidota</taxon>
        <taxon>Saprospiria</taxon>
        <taxon>Saprospirales</taxon>
        <taxon>Lewinellaceae</taxon>
        <taxon>Neolewinella</taxon>
    </lineage>
</organism>
<dbReference type="EMBL" id="PTJC01000006">
    <property type="protein sequence ID" value="PPK86110.1"/>
    <property type="molecule type" value="Genomic_DNA"/>
</dbReference>